<dbReference type="EMBL" id="JAUIQD010000005">
    <property type="protein sequence ID" value="KAK3349899.1"/>
    <property type="molecule type" value="Genomic_DNA"/>
</dbReference>
<gene>
    <name evidence="3" type="ORF">B0T25DRAFT_519997</name>
</gene>
<proteinExistence type="predicted"/>
<feature type="transmembrane region" description="Helical" evidence="2">
    <location>
        <begin position="65"/>
        <end position="83"/>
    </location>
</feature>
<keyword evidence="4" id="KW-1185">Reference proteome</keyword>
<feature type="transmembrane region" description="Helical" evidence="2">
    <location>
        <begin position="103"/>
        <end position="121"/>
    </location>
</feature>
<keyword evidence="2" id="KW-1133">Transmembrane helix</keyword>
<evidence type="ECO:0000256" key="1">
    <source>
        <dbReference type="SAM" id="MobiDB-lite"/>
    </source>
</evidence>
<keyword evidence="2" id="KW-0812">Transmembrane</keyword>
<feature type="transmembrane region" description="Helical" evidence="2">
    <location>
        <begin position="133"/>
        <end position="151"/>
    </location>
</feature>
<comment type="caution">
    <text evidence="3">The sequence shown here is derived from an EMBL/GenBank/DDBJ whole genome shotgun (WGS) entry which is preliminary data.</text>
</comment>
<feature type="compositionally biased region" description="Low complexity" evidence="1">
    <location>
        <begin position="343"/>
        <end position="363"/>
    </location>
</feature>
<keyword evidence="2" id="KW-0472">Membrane</keyword>
<accession>A0AAJ0MCR4</accession>
<reference evidence="3" key="1">
    <citation type="journal article" date="2023" name="Mol. Phylogenet. Evol.">
        <title>Genome-scale phylogeny and comparative genomics of the fungal order Sordariales.</title>
        <authorList>
            <person name="Hensen N."/>
            <person name="Bonometti L."/>
            <person name="Westerberg I."/>
            <person name="Brannstrom I.O."/>
            <person name="Guillou S."/>
            <person name="Cros-Aarteil S."/>
            <person name="Calhoun S."/>
            <person name="Haridas S."/>
            <person name="Kuo A."/>
            <person name="Mondo S."/>
            <person name="Pangilinan J."/>
            <person name="Riley R."/>
            <person name="LaButti K."/>
            <person name="Andreopoulos B."/>
            <person name="Lipzen A."/>
            <person name="Chen C."/>
            <person name="Yan M."/>
            <person name="Daum C."/>
            <person name="Ng V."/>
            <person name="Clum A."/>
            <person name="Steindorff A."/>
            <person name="Ohm R.A."/>
            <person name="Martin F."/>
            <person name="Silar P."/>
            <person name="Natvig D.O."/>
            <person name="Lalanne C."/>
            <person name="Gautier V."/>
            <person name="Ament-Velasquez S.L."/>
            <person name="Kruys A."/>
            <person name="Hutchinson M.I."/>
            <person name="Powell A.J."/>
            <person name="Barry K."/>
            <person name="Miller A.N."/>
            <person name="Grigoriev I.V."/>
            <person name="Debuchy R."/>
            <person name="Gladieux P."/>
            <person name="Hiltunen Thoren M."/>
            <person name="Johannesson H."/>
        </authorList>
    </citation>
    <scope>NUCLEOTIDE SEQUENCE</scope>
    <source>
        <strain evidence="3">CBS 955.72</strain>
    </source>
</reference>
<feature type="region of interest" description="Disordered" evidence="1">
    <location>
        <begin position="31"/>
        <end position="51"/>
    </location>
</feature>
<reference evidence="3" key="2">
    <citation type="submission" date="2023-06" db="EMBL/GenBank/DDBJ databases">
        <authorList>
            <consortium name="Lawrence Berkeley National Laboratory"/>
            <person name="Haridas S."/>
            <person name="Hensen N."/>
            <person name="Bonometti L."/>
            <person name="Westerberg I."/>
            <person name="Brannstrom I.O."/>
            <person name="Guillou S."/>
            <person name="Cros-Aarteil S."/>
            <person name="Calhoun S."/>
            <person name="Kuo A."/>
            <person name="Mondo S."/>
            <person name="Pangilinan J."/>
            <person name="Riley R."/>
            <person name="Labutti K."/>
            <person name="Andreopoulos B."/>
            <person name="Lipzen A."/>
            <person name="Chen C."/>
            <person name="Yanf M."/>
            <person name="Daum C."/>
            <person name="Ng V."/>
            <person name="Clum A."/>
            <person name="Steindorff A."/>
            <person name="Ohm R."/>
            <person name="Martin F."/>
            <person name="Silar P."/>
            <person name="Natvig D."/>
            <person name="Lalanne C."/>
            <person name="Gautier V."/>
            <person name="Ament-Velasquez S.L."/>
            <person name="Kruys A."/>
            <person name="Hutchinson M.I."/>
            <person name="Powell A.J."/>
            <person name="Barry K."/>
            <person name="Miller A.N."/>
            <person name="Grigoriev I.V."/>
            <person name="Debuchy R."/>
            <person name="Gladieux P."/>
            <person name="Thoren M.H."/>
            <person name="Johannesson H."/>
        </authorList>
    </citation>
    <scope>NUCLEOTIDE SEQUENCE</scope>
    <source>
        <strain evidence="3">CBS 955.72</strain>
    </source>
</reference>
<name>A0AAJ0MCR4_9PEZI</name>
<evidence type="ECO:0000313" key="4">
    <source>
        <dbReference type="Proteomes" id="UP001275084"/>
    </source>
</evidence>
<feature type="region of interest" description="Disordered" evidence="1">
    <location>
        <begin position="272"/>
        <end position="304"/>
    </location>
</feature>
<dbReference type="Proteomes" id="UP001275084">
    <property type="component" value="Unassembled WGS sequence"/>
</dbReference>
<dbReference type="AlphaFoldDB" id="A0AAJ0MCR4"/>
<evidence type="ECO:0000256" key="2">
    <source>
        <dbReference type="SAM" id="Phobius"/>
    </source>
</evidence>
<evidence type="ECO:0000313" key="3">
    <source>
        <dbReference type="EMBL" id="KAK3349899.1"/>
    </source>
</evidence>
<feature type="transmembrane region" description="Helical" evidence="2">
    <location>
        <begin position="211"/>
        <end position="232"/>
    </location>
</feature>
<feature type="region of interest" description="Disordered" evidence="1">
    <location>
        <begin position="334"/>
        <end position="369"/>
    </location>
</feature>
<protein>
    <submittedName>
        <fullName evidence="3">Uncharacterized protein</fullName>
    </submittedName>
</protein>
<organism evidence="3 4">
    <name type="scientific">Lasiosphaeria hispida</name>
    <dbReference type="NCBI Taxonomy" id="260671"/>
    <lineage>
        <taxon>Eukaryota</taxon>
        <taxon>Fungi</taxon>
        <taxon>Dikarya</taxon>
        <taxon>Ascomycota</taxon>
        <taxon>Pezizomycotina</taxon>
        <taxon>Sordariomycetes</taxon>
        <taxon>Sordariomycetidae</taxon>
        <taxon>Sordariales</taxon>
        <taxon>Lasiosphaeriaceae</taxon>
        <taxon>Lasiosphaeria</taxon>
    </lineage>
</organism>
<sequence>MLSRICKRLAESTVLSRIYNRVSKRMANRFGNGDTAASHNDSECNEKQTGSPRHWLSTFATILRVWQWISSATIYASFIYLYFEQFANYGLPEQIRTRAIENLSYAALAYHTPILMILILHRSKSKETRGWRFFAATTVIGDLFMMGLSISKMSILSAAGVLADCPGPNVTNYFKSNDLVRNSVNFASVRFGLGGQVVEDGLDLTCFTPKLVYLLSIIAIFSYTFSILLTGLQWQRYQATQDHSTHPGHVELAIPESIQHMQHIQVHHVQVPDPRLSFSGPPPQPQAPRPQEAPRYPQQPPRTSFEAALVPGGRMSFETISSFNADLYLVSDGFRPEPEIPTYSSGPPSYASRPPSYSSRPSSLCDGAQ</sequence>